<organism evidence="2 3">
    <name type="scientific">Cherax quadricarinatus</name>
    <name type="common">Australian red claw crayfish</name>
    <dbReference type="NCBI Taxonomy" id="27406"/>
    <lineage>
        <taxon>Eukaryota</taxon>
        <taxon>Metazoa</taxon>
        <taxon>Ecdysozoa</taxon>
        <taxon>Arthropoda</taxon>
        <taxon>Crustacea</taxon>
        <taxon>Multicrustacea</taxon>
        <taxon>Malacostraca</taxon>
        <taxon>Eumalacostraca</taxon>
        <taxon>Eucarida</taxon>
        <taxon>Decapoda</taxon>
        <taxon>Pleocyemata</taxon>
        <taxon>Astacidea</taxon>
        <taxon>Parastacoidea</taxon>
        <taxon>Parastacidae</taxon>
        <taxon>Cherax</taxon>
    </lineage>
</organism>
<gene>
    <name evidence="2" type="ORF">OTU49_012811</name>
</gene>
<feature type="region of interest" description="Disordered" evidence="1">
    <location>
        <begin position="50"/>
        <end position="84"/>
    </location>
</feature>
<feature type="compositionally biased region" description="Low complexity" evidence="1">
    <location>
        <begin position="65"/>
        <end position="84"/>
    </location>
</feature>
<keyword evidence="3" id="KW-1185">Reference proteome</keyword>
<feature type="compositionally biased region" description="Basic residues" evidence="1">
    <location>
        <begin position="191"/>
        <end position="216"/>
    </location>
</feature>
<feature type="compositionally biased region" description="Basic and acidic residues" evidence="1">
    <location>
        <begin position="179"/>
        <end position="190"/>
    </location>
</feature>
<proteinExistence type="predicted"/>
<evidence type="ECO:0000313" key="3">
    <source>
        <dbReference type="Proteomes" id="UP001445076"/>
    </source>
</evidence>
<feature type="non-terminal residue" evidence="2">
    <location>
        <position position="1"/>
    </location>
</feature>
<accession>A0AAW0VW94</accession>
<comment type="caution">
    <text evidence="2">The sequence shown here is derived from an EMBL/GenBank/DDBJ whole genome shotgun (WGS) entry which is preliminary data.</text>
</comment>
<feature type="region of interest" description="Disordered" evidence="1">
    <location>
        <begin position="306"/>
        <end position="333"/>
    </location>
</feature>
<feature type="region of interest" description="Disordered" evidence="1">
    <location>
        <begin position="125"/>
        <end position="253"/>
    </location>
</feature>
<evidence type="ECO:0000256" key="1">
    <source>
        <dbReference type="SAM" id="MobiDB-lite"/>
    </source>
</evidence>
<reference evidence="2 3" key="1">
    <citation type="journal article" date="2024" name="BMC Genomics">
        <title>Genome assembly of redclaw crayfish (Cherax quadricarinatus) provides insights into its immune adaptation and hypoxia tolerance.</title>
        <authorList>
            <person name="Liu Z."/>
            <person name="Zheng J."/>
            <person name="Li H."/>
            <person name="Fang K."/>
            <person name="Wang S."/>
            <person name="He J."/>
            <person name="Zhou D."/>
            <person name="Weng S."/>
            <person name="Chi M."/>
            <person name="Gu Z."/>
            <person name="He J."/>
            <person name="Li F."/>
            <person name="Wang M."/>
        </authorList>
    </citation>
    <scope>NUCLEOTIDE SEQUENCE [LARGE SCALE GENOMIC DNA]</scope>
    <source>
        <strain evidence="2">ZL_2023a</strain>
    </source>
</reference>
<dbReference type="Proteomes" id="UP001445076">
    <property type="component" value="Unassembled WGS sequence"/>
</dbReference>
<name>A0AAW0VW94_CHEQU</name>
<feature type="compositionally biased region" description="Basic residues" evidence="1">
    <location>
        <begin position="144"/>
        <end position="178"/>
    </location>
</feature>
<dbReference type="EMBL" id="JARKIK010000104">
    <property type="protein sequence ID" value="KAK8721344.1"/>
    <property type="molecule type" value="Genomic_DNA"/>
</dbReference>
<dbReference type="AlphaFoldDB" id="A0AAW0VW94"/>
<evidence type="ECO:0000313" key="2">
    <source>
        <dbReference type="EMBL" id="KAK8721344.1"/>
    </source>
</evidence>
<feature type="compositionally biased region" description="Basic and acidic residues" evidence="1">
    <location>
        <begin position="217"/>
        <end position="242"/>
    </location>
</feature>
<protein>
    <submittedName>
        <fullName evidence="2">Uncharacterized protein</fullName>
    </submittedName>
</protein>
<feature type="compositionally biased region" description="Basic residues" evidence="1">
    <location>
        <begin position="322"/>
        <end position="333"/>
    </location>
</feature>
<sequence length="333" mass="37863">QKDFTNFFGKCITQPPENELEELEGIFVTRPPLAFPTSNGATTISRLEPTASILSTSPLPTGAETTNSTTPIRSTTPATSTTLSPASVVTVTSSVIASATAAPEGRDAETIQKGVFIPLFATLSPADRSHTPSTPSYNYDSRPCRRKLNRGKGKRRRKKGRKNRKGNKERRRGNINRRKNCENSQRSESKGHRKRNLRRGRHRGNRRGCRSRKQRKCRDSVVDKNSEGREGETTVAVSEERSITTTENKHKHSEKYDLYGKQEKVKVSLLEEPPGQLHGQEKRETHLMKSRKFFYRNRPRAMVEFKRSQRRREPKPAYVNGHRVRHGNPRHGQ</sequence>